<dbReference type="EMBL" id="LGRX02034809">
    <property type="protein sequence ID" value="KAK3236856.1"/>
    <property type="molecule type" value="Genomic_DNA"/>
</dbReference>
<dbReference type="Pfam" id="PF00082">
    <property type="entry name" value="Peptidase_S8"/>
    <property type="match status" value="1"/>
</dbReference>
<feature type="active site" description="Charge relay system" evidence="6">
    <location>
        <position position="243"/>
    </location>
</feature>
<evidence type="ECO:0000256" key="7">
    <source>
        <dbReference type="RuleBase" id="RU003355"/>
    </source>
</evidence>
<feature type="region of interest" description="Disordered" evidence="8">
    <location>
        <begin position="1001"/>
        <end position="1021"/>
    </location>
</feature>
<dbReference type="InterPro" id="IPR023827">
    <property type="entry name" value="Peptidase_S8_Asp-AS"/>
</dbReference>
<feature type="compositionally biased region" description="Low complexity" evidence="8">
    <location>
        <begin position="1664"/>
        <end position="1704"/>
    </location>
</feature>
<dbReference type="Gene3D" id="2.60.120.260">
    <property type="entry name" value="Galactose-binding domain-like"/>
    <property type="match status" value="2"/>
</dbReference>
<feature type="active site" description="Charge relay system" evidence="6">
    <location>
        <position position="298"/>
    </location>
</feature>
<dbReference type="PANTHER" id="PTHR43806:SF11">
    <property type="entry name" value="CEREVISIN-RELATED"/>
    <property type="match status" value="1"/>
</dbReference>
<evidence type="ECO:0000259" key="9">
    <source>
        <dbReference type="PROSITE" id="PS50022"/>
    </source>
</evidence>
<dbReference type="PROSITE" id="PS00138">
    <property type="entry name" value="SUBTILASE_SER"/>
    <property type="match status" value="1"/>
</dbReference>
<accession>A0AAE0EQG6</accession>
<keyword evidence="3 6" id="KW-0378">Hydrolase</keyword>
<keyword evidence="5" id="KW-1015">Disulfide bond</keyword>
<dbReference type="PANTHER" id="PTHR43806">
    <property type="entry name" value="PEPTIDASE S8"/>
    <property type="match status" value="1"/>
</dbReference>
<dbReference type="InterPro" id="IPR008979">
    <property type="entry name" value="Galactose-bd-like_sf"/>
</dbReference>
<dbReference type="SUPFAM" id="SSF69318">
    <property type="entry name" value="Integrin alpha N-terminal domain"/>
    <property type="match status" value="1"/>
</dbReference>
<dbReference type="InterPro" id="IPR034204">
    <property type="entry name" value="PfSUB1-like_cat_dom"/>
</dbReference>
<feature type="region of interest" description="Disordered" evidence="8">
    <location>
        <begin position="1617"/>
        <end position="1704"/>
    </location>
</feature>
<dbReference type="InterPro" id="IPR000859">
    <property type="entry name" value="CUB_dom"/>
</dbReference>
<feature type="compositionally biased region" description="Low complexity" evidence="8">
    <location>
        <begin position="537"/>
        <end position="551"/>
    </location>
</feature>
<feature type="compositionally biased region" description="Pro residues" evidence="8">
    <location>
        <begin position="822"/>
        <end position="835"/>
    </location>
</feature>
<dbReference type="InterPro" id="IPR015500">
    <property type="entry name" value="Peptidase_S8_subtilisin-rel"/>
</dbReference>
<sequence>MEVLSRIHTKASDSSRGSDKCSQSNLKSCQPPGLRRRLLFWLTLIFPSHKDVQVSNLRASKLQMKGRKATLTPRINVYNDRINKRLVLLDLLVMGSLSMVSAVQPDTAFDAGLHLGKGAPRLLVETHKTVLHHHGRSLVESYVTTNVPGAKVLFTGIVSGVEVVEVNTENDLQKVSEELLLVPGVRHVEVDHAVHAVDIPNDPRWSELWGLQKIALADADQDGVVGAWRATLGSEDIVVAVIDTGIDYSHPDLAPNLWINAGEIHGDGIDNDNNGYIDDIHGYDFVNQDSDPFDDNHHGTQCAGIIGAVGNNSLGVVGVSPRVRLMALKSLSGSGVGYVSDIIRAMEYALTMGARITSHSWGGLSARSPALSAAVDAAAAANQLLVASAGNANHDLDVEASYPGSFEQSTVITVGASTVSDTLSYFSNFGAKSVDLLAPGAGILSTAPGGGYLAGSGTSMATPHVVGAAVLLLAIDPSLSAPAIKSLLLQSVDKVLGARAVCGSEGRLNVGRAVALLQGNTEEKEPASSANAGSDHSPSSAEAATSISTIPEESSATPPVDDEDEASASRLVGRIEGLPVPSGTPPASAQCPITSIAQRFAGVVSSRSAAMLPQLFDFDGGISSNNIEDGGRDMYDRANYINVVTTNHGAATQLAYTQSIIGTRQAGVGDVTYLTYKVAGIFGRYMWLAAIDSANSTLSEFYISGNLGADGGGSSAYSALGESSPGSGWFGFYKKVWGTSDPSVNHLIVIPRGDWTQTASNDTNSDLHRVASAVARGEVARLYFLLWAGHRGVEYNENQFREVLVAFVEEVLAPSGGCSAPSPSPSPPPSLPPPPRATLVVHVDAAELPPVTLRSGETRTQLVTLYNDGDRRMGYVAALQELGVSGAVSGKRRRLQSVLPAAFSIISGRCTTAAAGRCIQSPDYPTNYGNNENCNIAVLTAGTLQVTAFNTESGFDFFYVGSARYDGTSGPDNVAVTAATTLRFTTDGSVTRSGWYICMSNPPSPPPSSSPSPQSLPPQHATPTAFAKCAISLASSDQAWSNRDGAAPAVHDGDYETAWTSDHWSNPIYMDIYFDGLCSFNEVRVWWGTRTPRCDHVPAEQYTVTAVTGGEWITVASVTNTSGQWYRIDHIHTSAPIASTRARITASVKMPCTGQYHNYRLLEVEFGTLAAGYPPPPRPLPSPPPPSPPPLALLHPLPPPSPSPPPPRPPPPQPPPPSPPLPPPPPPPLFRMTSGRCTTAAAGRCIQSPDYPTNYGNNENCNIAMLSAGTLQVTAFNTESGFDFFYVGSARYDGTSGPNNVAVTAGTTLRFTTDGSVTRSGWYICLSMPSPPPPPCPFSPRLPSACPPTPILPRTDYALSSLGATVTTSGGAGGCSRWGCRWAEAVIDGGDGLWSDSGCSGRGTSGNPSWLVVDLGAVRLVGEIQVQSGSDMEYIISVREHHSDAWTQIGTHASTYHTHGSNHVDSSADFPFSQRLVRYVRMYITFASDGGGRGGCGWDCCYYAMNTRELLALGPAVGSPPLSSPPCPPLPSPCIQSPGYPTNYGNNENCNIAVLSAGTLQVTAFNTESGFDFFYVGSARYDGTSGPNNVAVTAGTTLRFTTDGSVTRSGWYICLSMPSPPPPSSPPASPSPRPPYPRPCHLRPFRSPPPPPRPPSTPSPPVTGFPTTSSPTTVVPTGSPTTMPTTTAVSGSPTASPTTTSGFTPRIISTLADGAYSVYAADVDGDGDIDVLSASV</sequence>
<feature type="region of interest" description="Disordered" evidence="8">
    <location>
        <begin position="521"/>
        <end position="566"/>
    </location>
</feature>
<dbReference type="PROSITE" id="PS50022">
    <property type="entry name" value="FA58C_3"/>
    <property type="match status" value="1"/>
</dbReference>
<feature type="compositionally biased region" description="Basic and acidic residues" evidence="8">
    <location>
        <begin position="10"/>
        <end position="19"/>
    </location>
</feature>
<keyword evidence="2 6" id="KW-0645">Protease</keyword>
<feature type="compositionally biased region" description="Pro residues" evidence="8">
    <location>
        <begin position="1618"/>
        <end position="1638"/>
    </location>
</feature>
<dbReference type="InterPro" id="IPR023828">
    <property type="entry name" value="Peptidase_S8_Ser-AS"/>
</dbReference>
<evidence type="ECO:0000256" key="2">
    <source>
        <dbReference type="ARBA" id="ARBA00022670"/>
    </source>
</evidence>
<evidence type="ECO:0000256" key="1">
    <source>
        <dbReference type="ARBA" id="ARBA00011073"/>
    </source>
</evidence>
<dbReference type="SUPFAM" id="SSF49854">
    <property type="entry name" value="Spermadhesin, CUB domain"/>
    <property type="match status" value="3"/>
</dbReference>
<dbReference type="Gene3D" id="3.40.50.200">
    <property type="entry name" value="Peptidase S8/S53 domain"/>
    <property type="match status" value="1"/>
</dbReference>
<dbReference type="InterPro" id="IPR000421">
    <property type="entry name" value="FA58C"/>
</dbReference>
<feature type="region of interest" description="Disordered" evidence="8">
    <location>
        <begin position="816"/>
        <end position="835"/>
    </location>
</feature>
<reference evidence="10 11" key="1">
    <citation type="journal article" date="2015" name="Genome Biol. Evol.">
        <title>Comparative Genomics of a Bacterivorous Green Alga Reveals Evolutionary Causalities and Consequences of Phago-Mixotrophic Mode of Nutrition.</title>
        <authorList>
            <person name="Burns J.A."/>
            <person name="Paasch A."/>
            <person name="Narechania A."/>
            <person name="Kim E."/>
        </authorList>
    </citation>
    <scope>NUCLEOTIDE SEQUENCE [LARGE SCALE GENOMIC DNA]</scope>
    <source>
        <strain evidence="10 11">PLY_AMNH</strain>
    </source>
</reference>
<proteinExistence type="inferred from homology"/>
<dbReference type="Proteomes" id="UP001190700">
    <property type="component" value="Unassembled WGS sequence"/>
</dbReference>
<dbReference type="PRINTS" id="PR00723">
    <property type="entry name" value="SUBTILISIN"/>
</dbReference>
<evidence type="ECO:0000256" key="3">
    <source>
        <dbReference type="ARBA" id="ARBA00022801"/>
    </source>
</evidence>
<dbReference type="SUPFAM" id="SSF52743">
    <property type="entry name" value="Subtilisin-like"/>
    <property type="match status" value="1"/>
</dbReference>
<keyword evidence="4 6" id="KW-0720">Serine protease</keyword>
<dbReference type="CDD" id="cd07473">
    <property type="entry name" value="Peptidases_S8_Subtilisin_like"/>
    <property type="match status" value="1"/>
</dbReference>
<comment type="caution">
    <text evidence="10">The sequence shown here is derived from an EMBL/GenBank/DDBJ whole genome shotgun (WGS) entry which is preliminary data.</text>
</comment>
<dbReference type="InterPro" id="IPR022398">
    <property type="entry name" value="Peptidase_S8_His-AS"/>
</dbReference>
<dbReference type="Gene3D" id="2.60.120.290">
    <property type="entry name" value="Spermadhesin, CUB domain"/>
    <property type="match status" value="3"/>
</dbReference>
<evidence type="ECO:0000256" key="6">
    <source>
        <dbReference type="PROSITE-ProRule" id="PRU01240"/>
    </source>
</evidence>
<dbReference type="SUPFAM" id="SSF49785">
    <property type="entry name" value="Galactose-binding domain-like"/>
    <property type="match status" value="2"/>
</dbReference>
<evidence type="ECO:0000313" key="10">
    <source>
        <dbReference type="EMBL" id="KAK3236856.1"/>
    </source>
</evidence>
<dbReference type="GO" id="GO:0006508">
    <property type="term" value="P:proteolysis"/>
    <property type="evidence" value="ECO:0007669"/>
    <property type="project" value="UniProtKB-KW"/>
</dbReference>
<dbReference type="CDD" id="cd00041">
    <property type="entry name" value="CUB"/>
    <property type="match status" value="3"/>
</dbReference>
<organism evidence="10 11">
    <name type="scientific">Cymbomonas tetramitiformis</name>
    <dbReference type="NCBI Taxonomy" id="36881"/>
    <lineage>
        <taxon>Eukaryota</taxon>
        <taxon>Viridiplantae</taxon>
        <taxon>Chlorophyta</taxon>
        <taxon>Pyramimonadophyceae</taxon>
        <taxon>Pyramimonadales</taxon>
        <taxon>Pyramimonadaceae</taxon>
        <taxon>Cymbomonas</taxon>
    </lineage>
</organism>
<dbReference type="InterPro" id="IPR035914">
    <property type="entry name" value="Sperma_CUB_dom_sf"/>
</dbReference>
<dbReference type="InterPro" id="IPR036852">
    <property type="entry name" value="Peptidase_S8/S53_dom_sf"/>
</dbReference>
<dbReference type="InterPro" id="IPR050131">
    <property type="entry name" value="Peptidase_S8_subtilisin-like"/>
</dbReference>
<name>A0AAE0EQG6_9CHLO</name>
<dbReference type="InterPro" id="IPR000209">
    <property type="entry name" value="Peptidase_S8/S53_dom"/>
</dbReference>
<keyword evidence="11" id="KW-1185">Reference proteome</keyword>
<feature type="domain" description="F5/8 type C" evidence="9">
    <location>
        <begin position="1346"/>
        <end position="1482"/>
    </location>
</feature>
<evidence type="ECO:0000256" key="5">
    <source>
        <dbReference type="ARBA" id="ARBA00023157"/>
    </source>
</evidence>
<dbReference type="GO" id="GO:0004252">
    <property type="term" value="F:serine-type endopeptidase activity"/>
    <property type="evidence" value="ECO:0007669"/>
    <property type="project" value="UniProtKB-UniRule"/>
</dbReference>
<dbReference type="InterPro" id="IPR028994">
    <property type="entry name" value="Integrin_alpha_N"/>
</dbReference>
<feature type="region of interest" description="Disordered" evidence="8">
    <location>
        <begin position="1175"/>
        <end position="1234"/>
    </location>
</feature>
<gene>
    <name evidence="10" type="ORF">CYMTET_53029</name>
</gene>
<feature type="compositionally biased region" description="Pro residues" evidence="8">
    <location>
        <begin position="1175"/>
        <end position="1229"/>
    </location>
</feature>
<evidence type="ECO:0000313" key="11">
    <source>
        <dbReference type="Proteomes" id="UP001190700"/>
    </source>
</evidence>
<comment type="similarity">
    <text evidence="1 6 7">Belongs to the peptidase S8 family.</text>
</comment>
<evidence type="ECO:0000256" key="4">
    <source>
        <dbReference type="ARBA" id="ARBA00022825"/>
    </source>
</evidence>
<protein>
    <recommendedName>
        <fullName evidence="9">F5/8 type C domain-containing protein</fullName>
    </recommendedName>
</protein>
<feature type="region of interest" description="Disordered" evidence="8">
    <location>
        <begin position="1"/>
        <end position="30"/>
    </location>
</feature>
<dbReference type="PROSITE" id="PS51892">
    <property type="entry name" value="SUBTILASE"/>
    <property type="match status" value="1"/>
</dbReference>
<dbReference type="PROSITE" id="PS00137">
    <property type="entry name" value="SUBTILASE_HIS"/>
    <property type="match status" value="1"/>
</dbReference>
<feature type="compositionally biased region" description="Pro residues" evidence="8">
    <location>
        <begin position="1646"/>
        <end position="1663"/>
    </location>
</feature>
<evidence type="ECO:0000256" key="8">
    <source>
        <dbReference type="SAM" id="MobiDB-lite"/>
    </source>
</evidence>
<dbReference type="PROSITE" id="PS00136">
    <property type="entry name" value="SUBTILASE_ASP"/>
    <property type="match status" value="1"/>
</dbReference>
<feature type="active site" description="Charge relay system" evidence="6">
    <location>
        <position position="459"/>
    </location>
</feature>
<feature type="compositionally biased region" description="Pro residues" evidence="8">
    <location>
        <begin position="1002"/>
        <end position="1016"/>
    </location>
</feature>